<comment type="caution">
    <text evidence="2">The sequence shown here is derived from an EMBL/GenBank/DDBJ whole genome shotgun (WGS) entry which is preliminary data.</text>
</comment>
<evidence type="ECO:0000313" key="1">
    <source>
        <dbReference type="EMBL" id="GBO17724.1"/>
    </source>
</evidence>
<dbReference type="AlphaFoldDB" id="A0A4Y2UZ82"/>
<sequence>MRSRRISKRVLASPGGIAIAGVEIPPPVIVCTSFERSRAVVGEVYLDSGLSTRVAAAVIERPRVLRQVGGNFVKVK</sequence>
<gene>
    <name evidence="1" type="ORF">AVEN_226007_1</name>
    <name evidence="2" type="ORF">AVEN_61973_1</name>
</gene>
<accession>A0A4Y2UZ82</accession>
<protein>
    <submittedName>
        <fullName evidence="2">Uncharacterized protein</fullName>
    </submittedName>
</protein>
<dbReference type="EMBL" id="BGPR01041455">
    <property type="protein sequence ID" value="GBO17724.1"/>
    <property type="molecule type" value="Genomic_DNA"/>
</dbReference>
<dbReference type="Proteomes" id="UP000499080">
    <property type="component" value="Unassembled WGS sequence"/>
</dbReference>
<organism evidence="2 3">
    <name type="scientific">Araneus ventricosus</name>
    <name type="common">Orbweaver spider</name>
    <name type="synonym">Epeira ventricosa</name>
    <dbReference type="NCBI Taxonomy" id="182803"/>
    <lineage>
        <taxon>Eukaryota</taxon>
        <taxon>Metazoa</taxon>
        <taxon>Ecdysozoa</taxon>
        <taxon>Arthropoda</taxon>
        <taxon>Chelicerata</taxon>
        <taxon>Arachnida</taxon>
        <taxon>Araneae</taxon>
        <taxon>Araneomorphae</taxon>
        <taxon>Entelegynae</taxon>
        <taxon>Araneoidea</taxon>
        <taxon>Araneidae</taxon>
        <taxon>Araneus</taxon>
    </lineage>
</organism>
<feature type="non-terminal residue" evidence="2">
    <location>
        <position position="76"/>
    </location>
</feature>
<reference evidence="2 3" key="1">
    <citation type="journal article" date="2019" name="Sci. Rep.">
        <title>Orb-weaving spider Araneus ventricosus genome elucidates the spidroin gene catalogue.</title>
        <authorList>
            <person name="Kono N."/>
            <person name="Nakamura H."/>
            <person name="Ohtoshi R."/>
            <person name="Moran D.A.P."/>
            <person name="Shinohara A."/>
            <person name="Yoshida Y."/>
            <person name="Fujiwara M."/>
            <person name="Mori M."/>
            <person name="Tomita M."/>
            <person name="Arakawa K."/>
        </authorList>
    </citation>
    <scope>NUCLEOTIDE SEQUENCE [LARGE SCALE GENOMIC DNA]</scope>
</reference>
<dbReference type="EMBL" id="BGPR01041458">
    <property type="protein sequence ID" value="GBO17728.1"/>
    <property type="molecule type" value="Genomic_DNA"/>
</dbReference>
<evidence type="ECO:0000313" key="2">
    <source>
        <dbReference type="EMBL" id="GBO17728.1"/>
    </source>
</evidence>
<keyword evidence="3" id="KW-1185">Reference proteome</keyword>
<proteinExistence type="predicted"/>
<name>A0A4Y2UZ82_ARAVE</name>
<evidence type="ECO:0000313" key="3">
    <source>
        <dbReference type="Proteomes" id="UP000499080"/>
    </source>
</evidence>